<reference evidence="1" key="1">
    <citation type="submission" date="2019-08" db="EMBL/GenBank/DDBJ databases">
        <authorList>
            <person name="Kucharzyk K."/>
            <person name="Murdoch R.W."/>
            <person name="Higgins S."/>
            <person name="Loffler F."/>
        </authorList>
    </citation>
    <scope>NUCLEOTIDE SEQUENCE</scope>
</reference>
<name>A0A645GAP1_9ZZZZ</name>
<accession>A0A645GAP1</accession>
<dbReference type="EMBL" id="VSSQ01072656">
    <property type="protein sequence ID" value="MPN23987.1"/>
    <property type="molecule type" value="Genomic_DNA"/>
</dbReference>
<proteinExistence type="predicted"/>
<evidence type="ECO:0000313" key="1">
    <source>
        <dbReference type="EMBL" id="MPN23987.1"/>
    </source>
</evidence>
<organism evidence="1">
    <name type="scientific">bioreactor metagenome</name>
    <dbReference type="NCBI Taxonomy" id="1076179"/>
    <lineage>
        <taxon>unclassified sequences</taxon>
        <taxon>metagenomes</taxon>
        <taxon>ecological metagenomes</taxon>
    </lineage>
</organism>
<sequence>MIAKRIISRGDVLLHRNSKVIKVPADAIITEYAKEAIATLGLRVEKI</sequence>
<comment type="caution">
    <text evidence="1">The sequence shown here is derived from an EMBL/GenBank/DDBJ whole genome shotgun (WGS) entry which is preliminary data.</text>
</comment>
<protein>
    <submittedName>
        <fullName evidence="1">Uncharacterized protein</fullName>
    </submittedName>
</protein>
<dbReference type="AlphaFoldDB" id="A0A645GAP1"/>
<gene>
    <name evidence="1" type="ORF">SDC9_171380</name>
</gene>